<protein>
    <recommendedName>
        <fullName evidence="9">SP-RING-type domain-containing protein</fullName>
    </recommendedName>
</protein>
<dbReference type="GO" id="GO:0006357">
    <property type="term" value="P:regulation of transcription by RNA polymerase II"/>
    <property type="evidence" value="ECO:0007669"/>
    <property type="project" value="TreeGrafter"/>
</dbReference>
<dbReference type="GO" id="GO:0008270">
    <property type="term" value="F:zinc ion binding"/>
    <property type="evidence" value="ECO:0007669"/>
    <property type="project" value="UniProtKB-KW"/>
</dbReference>
<evidence type="ECO:0000256" key="3">
    <source>
        <dbReference type="ARBA" id="ARBA00022679"/>
    </source>
</evidence>
<dbReference type="GO" id="GO:0000785">
    <property type="term" value="C:chromatin"/>
    <property type="evidence" value="ECO:0007669"/>
    <property type="project" value="TreeGrafter"/>
</dbReference>
<keyword evidence="11" id="KW-1185">Reference proteome</keyword>
<evidence type="ECO:0000256" key="8">
    <source>
        <dbReference type="PROSITE-ProRule" id="PRU00452"/>
    </source>
</evidence>
<comment type="caution">
    <text evidence="10">The sequence shown here is derived from an EMBL/GenBank/DDBJ whole genome shotgun (WGS) entry which is preliminary data.</text>
</comment>
<keyword evidence="5 8" id="KW-0863">Zinc-finger</keyword>
<name>A0AAW0WKR8_CHEQU</name>
<dbReference type="PANTHER" id="PTHR10782:SF94">
    <property type="entry name" value="SUPPRESSOR OF VARIEGATION 2-10, ISOFORM I"/>
    <property type="match status" value="1"/>
</dbReference>
<keyword evidence="4" id="KW-0479">Metal-binding</keyword>
<sequence length="237" mass="26858">WQDGQGFLLLWFWQHCHHICSSFKNYEKITPVFSYQRSYRFVADQETARAVTKDDNKILLRFCLMDLSGEQDDKFPPELKVLVNGIELDTKGGPFPMDITALCKITCDALNLIQVSSIGLGNYYVISVSLVKKLTVSNLIEKLKTKKPLTMQDTQTLIKKQLRGETLSEDTTATIIQCSLMCPLSMTRIVVPCRATSCHHIQVFDAIVYFRVNELKSNWICPVCNSPALFPSLVIDG</sequence>
<dbReference type="InterPro" id="IPR004181">
    <property type="entry name" value="Znf_MIZ"/>
</dbReference>
<evidence type="ECO:0000256" key="1">
    <source>
        <dbReference type="ARBA" id="ARBA00004718"/>
    </source>
</evidence>
<feature type="domain" description="SP-RING-type" evidence="9">
    <location>
        <begin position="167"/>
        <end position="237"/>
    </location>
</feature>
<evidence type="ECO:0000256" key="7">
    <source>
        <dbReference type="ARBA" id="ARBA00022833"/>
    </source>
</evidence>
<dbReference type="GO" id="GO:0003712">
    <property type="term" value="F:transcription coregulator activity"/>
    <property type="evidence" value="ECO:0007669"/>
    <property type="project" value="TreeGrafter"/>
</dbReference>
<evidence type="ECO:0000259" key="9">
    <source>
        <dbReference type="PROSITE" id="PS51044"/>
    </source>
</evidence>
<dbReference type="Gene3D" id="2.60.120.780">
    <property type="entry name" value="PINIT domain"/>
    <property type="match status" value="1"/>
</dbReference>
<dbReference type="Gene3D" id="3.30.40.10">
    <property type="entry name" value="Zinc/RING finger domain, C3HC4 (zinc finger)"/>
    <property type="match status" value="1"/>
</dbReference>
<evidence type="ECO:0000256" key="5">
    <source>
        <dbReference type="ARBA" id="ARBA00022771"/>
    </source>
</evidence>
<dbReference type="PANTHER" id="PTHR10782">
    <property type="entry name" value="ZINC FINGER MIZ DOMAIN-CONTAINING PROTEIN"/>
    <property type="match status" value="1"/>
</dbReference>
<comment type="pathway">
    <text evidence="1">Protein modification; protein sumoylation.</text>
</comment>
<dbReference type="PROSITE" id="PS51044">
    <property type="entry name" value="ZF_SP_RING"/>
    <property type="match status" value="1"/>
</dbReference>
<evidence type="ECO:0000313" key="10">
    <source>
        <dbReference type="EMBL" id="KAK8732718.1"/>
    </source>
</evidence>
<dbReference type="InterPro" id="IPR023321">
    <property type="entry name" value="PINIT"/>
</dbReference>
<evidence type="ECO:0000256" key="6">
    <source>
        <dbReference type="ARBA" id="ARBA00022786"/>
    </source>
</evidence>
<dbReference type="Pfam" id="PF02891">
    <property type="entry name" value="zf-MIZ"/>
    <property type="match status" value="1"/>
</dbReference>
<keyword evidence="6" id="KW-0833">Ubl conjugation pathway</keyword>
<dbReference type="GO" id="GO:0016925">
    <property type="term" value="P:protein sumoylation"/>
    <property type="evidence" value="ECO:0007669"/>
    <property type="project" value="TreeGrafter"/>
</dbReference>
<dbReference type="AlphaFoldDB" id="A0AAW0WKR8"/>
<organism evidence="10 11">
    <name type="scientific">Cherax quadricarinatus</name>
    <name type="common">Australian red claw crayfish</name>
    <dbReference type="NCBI Taxonomy" id="27406"/>
    <lineage>
        <taxon>Eukaryota</taxon>
        <taxon>Metazoa</taxon>
        <taxon>Ecdysozoa</taxon>
        <taxon>Arthropoda</taxon>
        <taxon>Crustacea</taxon>
        <taxon>Multicrustacea</taxon>
        <taxon>Malacostraca</taxon>
        <taxon>Eumalacostraca</taxon>
        <taxon>Eucarida</taxon>
        <taxon>Decapoda</taxon>
        <taxon>Pleocyemata</taxon>
        <taxon>Astacidea</taxon>
        <taxon>Parastacoidea</taxon>
        <taxon>Parastacidae</taxon>
        <taxon>Cherax</taxon>
    </lineage>
</organism>
<reference evidence="10 11" key="1">
    <citation type="journal article" date="2024" name="BMC Genomics">
        <title>Genome assembly of redclaw crayfish (Cherax quadricarinatus) provides insights into its immune adaptation and hypoxia tolerance.</title>
        <authorList>
            <person name="Liu Z."/>
            <person name="Zheng J."/>
            <person name="Li H."/>
            <person name="Fang K."/>
            <person name="Wang S."/>
            <person name="He J."/>
            <person name="Zhou D."/>
            <person name="Weng S."/>
            <person name="Chi M."/>
            <person name="Gu Z."/>
            <person name="He J."/>
            <person name="Li F."/>
            <person name="Wang M."/>
        </authorList>
    </citation>
    <scope>NUCLEOTIDE SEQUENCE [LARGE SCALE GENOMIC DNA]</scope>
    <source>
        <strain evidence="10">ZL_2023a</strain>
    </source>
</reference>
<gene>
    <name evidence="10" type="ORF">OTU49_006893</name>
</gene>
<dbReference type="CDD" id="cd16650">
    <property type="entry name" value="SP-RING_PIAS-like"/>
    <property type="match status" value="1"/>
</dbReference>
<evidence type="ECO:0000313" key="11">
    <source>
        <dbReference type="Proteomes" id="UP001445076"/>
    </source>
</evidence>
<keyword evidence="3" id="KW-0808">Transferase</keyword>
<dbReference type="InterPro" id="IPR038654">
    <property type="entry name" value="PINIT_sf"/>
</dbReference>
<evidence type="ECO:0000256" key="2">
    <source>
        <dbReference type="ARBA" id="ARBA00005383"/>
    </source>
</evidence>
<feature type="non-terminal residue" evidence="10">
    <location>
        <position position="1"/>
    </location>
</feature>
<dbReference type="InterPro" id="IPR013083">
    <property type="entry name" value="Znf_RING/FYVE/PHD"/>
</dbReference>
<dbReference type="Proteomes" id="UP001445076">
    <property type="component" value="Unassembled WGS sequence"/>
</dbReference>
<evidence type="ECO:0000256" key="4">
    <source>
        <dbReference type="ARBA" id="ARBA00022723"/>
    </source>
</evidence>
<keyword evidence="7" id="KW-0862">Zinc</keyword>
<dbReference type="Pfam" id="PF14324">
    <property type="entry name" value="PINIT"/>
    <property type="match status" value="1"/>
</dbReference>
<dbReference type="EMBL" id="JARKIK010000056">
    <property type="protein sequence ID" value="KAK8732718.1"/>
    <property type="molecule type" value="Genomic_DNA"/>
</dbReference>
<comment type="similarity">
    <text evidence="2">Belongs to the PIAS family.</text>
</comment>
<proteinExistence type="inferred from homology"/>
<accession>A0AAW0WKR8</accession>
<dbReference type="GO" id="GO:0061665">
    <property type="term" value="F:SUMO ligase activity"/>
    <property type="evidence" value="ECO:0007669"/>
    <property type="project" value="TreeGrafter"/>
</dbReference>